<dbReference type="EMBL" id="LGRX02003855">
    <property type="protein sequence ID" value="KAK3281395.1"/>
    <property type="molecule type" value="Genomic_DNA"/>
</dbReference>
<evidence type="ECO:0000313" key="1">
    <source>
        <dbReference type="EMBL" id="KAK3281395.1"/>
    </source>
</evidence>
<evidence type="ECO:0000313" key="2">
    <source>
        <dbReference type="Proteomes" id="UP001190700"/>
    </source>
</evidence>
<reference evidence="1 2" key="1">
    <citation type="journal article" date="2015" name="Genome Biol. Evol.">
        <title>Comparative Genomics of a Bacterivorous Green Alga Reveals Evolutionary Causalities and Consequences of Phago-Mixotrophic Mode of Nutrition.</title>
        <authorList>
            <person name="Burns J.A."/>
            <person name="Paasch A."/>
            <person name="Narechania A."/>
            <person name="Kim E."/>
        </authorList>
    </citation>
    <scope>NUCLEOTIDE SEQUENCE [LARGE SCALE GENOMIC DNA]</scope>
    <source>
        <strain evidence="1 2">PLY_AMNH</strain>
    </source>
</reference>
<gene>
    <name evidence="1" type="ORF">CYMTET_10810</name>
</gene>
<dbReference type="AlphaFoldDB" id="A0AAE0GNF1"/>
<sequence>MEEVEDARWWGAQPLRRQVRRDYVPNTVAENVVSWMGVPLVRKRHLTNALGMEVESGVMSRGVAHQLYLAVRCRASAQSMVVVNGVLLRDARFPREVVTIHARRMVVGNGALSLTARIRWRVQATAASLENFASRTEVASDALSRTATKERSGLPNFVSNTAEETDVNIQIANELPHPPTPSAWDTVAESGALTKVVNDPQRCRANGVSHTVEESCANIKIASLPL</sequence>
<keyword evidence="2" id="KW-1185">Reference proteome</keyword>
<dbReference type="Proteomes" id="UP001190700">
    <property type="component" value="Unassembled WGS sequence"/>
</dbReference>
<accession>A0AAE0GNF1</accession>
<organism evidence="1 2">
    <name type="scientific">Cymbomonas tetramitiformis</name>
    <dbReference type="NCBI Taxonomy" id="36881"/>
    <lineage>
        <taxon>Eukaryota</taxon>
        <taxon>Viridiplantae</taxon>
        <taxon>Chlorophyta</taxon>
        <taxon>Pyramimonadophyceae</taxon>
        <taxon>Pyramimonadales</taxon>
        <taxon>Pyramimonadaceae</taxon>
        <taxon>Cymbomonas</taxon>
    </lineage>
</organism>
<proteinExistence type="predicted"/>
<protein>
    <submittedName>
        <fullName evidence="1">Uncharacterized protein</fullName>
    </submittedName>
</protein>
<comment type="caution">
    <text evidence="1">The sequence shown here is derived from an EMBL/GenBank/DDBJ whole genome shotgun (WGS) entry which is preliminary data.</text>
</comment>
<name>A0AAE0GNF1_9CHLO</name>